<evidence type="ECO:0000256" key="2">
    <source>
        <dbReference type="ARBA" id="ARBA00008889"/>
    </source>
</evidence>
<evidence type="ECO:0000313" key="7">
    <source>
        <dbReference type="EMBL" id="NIK90304.1"/>
    </source>
</evidence>
<dbReference type="EMBL" id="JAASRM010000001">
    <property type="protein sequence ID" value="NIK90304.1"/>
    <property type="molecule type" value="Genomic_DNA"/>
</dbReference>
<comment type="function">
    <text evidence="1 6">Forms part of the ribosomal stalk, playing a central role in the interaction of the ribosome with GTP-bound translation factors.</text>
</comment>
<name>A0A846N2S0_9PROT</name>
<dbReference type="Gene3D" id="6.10.250.290">
    <property type="match status" value="1"/>
</dbReference>
<dbReference type="InterPro" id="IPR047865">
    <property type="entry name" value="Ribosomal_uL10_bac_type"/>
</dbReference>
<evidence type="ECO:0000313" key="8">
    <source>
        <dbReference type="Proteomes" id="UP000570514"/>
    </source>
</evidence>
<dbReference type="GO" id="GO:0015934">
    <property type="term" value="C:large ribosomal subunit"/>
    <property type="evidence" value="ECO:0007669"/>
    <property type="project" value="InterPro"/>
</dbReference>
<dbReference type="PANTHER" id="PTHR11560">
    <property type="entry name" value="39S RIBOSOMAL PROTEIN L10, MITOCHONDRIAL"/>
    <property type="match status" value="1"/>
</dbReference>
<dbReference type="Gene3D" id="3.30.70.1730">
    <property type="match status" value="1"/>
</dbReference>
<accession>A0A846N2S0</accession>
<dbReference type="CDD" id="cd05797">
    <property type="entry name" value="Ribosomal_L10"/>
    <property type="match status" value="1"/>
</dbReference>
<comment type="similarity">
    <text evidence="2 6">Belongs to the universal ribosomal protein uL10 family.</text>
</comment>
<evidence type="ECO:0000256" key="1">
    <source>
        <dbReference type="ARBA" id="ARBA00002633"/>
    </source>
</evidence>
<dbReference type="GO" id="GO:0006412">
    <property type="term" value="P:translation"/>
    <property type="evidence" value="ECO:0007669"/>
    <property type="project" value="UniProtKB-UniRule"/>
</dbReference>
<comment type="caution">
    <text evidence="7">The sequence shown here is derived from an EMBL/GenBank/DDBJ whole genome shotgun (WGS) entry which is preliminary data.</text>
</comment>
<evidence type="ECO:0000256" key="4">
    <source>
        <dbReference type="ARBA" id="ARBA00023274"/>
    </source>
</evidence>
<evidence type="ECO:0000256" key="3">
    <source>
        <dbReference type="ARBA" id="ARBA00022980"/>
    </source>
</evidence>
<keyword evidence="6" id="KW-0694">RNA-binding</keyword>
<protein>
    <recommendedName>
        <fullName evidence="5 6">Large ribosomal subunit protein uL10</fullName>
    </recommendedName>
</protein>
<dbReference type="Proteomes" id="UP000570514">
    <property type="component" value="Unassembled WGS sequence"/>
</dbReference>
<comment type="subunit">
    <text evidence="6">Part of the ribosomal stalk of the 50S ribosomal subunit. The N-terminus interacts with L11 and the large rRNA to form the base of the stalk. The C-terminus forms an elongated spine to which L12 dimers bind in a sequential fashion forming a multimeric L10(L12)X complex.</text>
</comment>
<evidence type="ECO:0000256" key="5">
    <source>
        <dbReference type="ARBA" id="ARBA00035202"/>
    </source>
</evidence>
<dbReference type="GO" id="GO:0070180">
    <property type="term" value="F:large ribosomal subunit rRNA binding"/>
    <property type="evidence" value="ECO:0007669"/>
    <property type="project" value="UniProtKB-UniRule"/>
</dbReference>
<dbReference type="GO" id="GO:0003735">
    <property type="term" value="F:structural constituent of ribosome"/>
    <property type="evidence" value="ECO:0007669"/>
    <property type="project" value="InterPro"/>
</dbReference>
<sequence length="203" mass="20950">MSNRAVHGTSHVLVVLGLSVCRRVNPKKESTVEKAKKAEVVEELKGVFAESGSVVVAHYTGLTVKNLSDLRKRAADAGVTFKVAKNRLAMRALQGTPIEGISPLFKGPTGIAFSKDPVAAAKVLTSYAKDNAKLVVLGGSVGASALDAKGVEALATLPSLDELRGKLIGLIQAPATKIAGVLAAPAGQLARVISAYSKKDEAA</sequence>
<keyword evidence="8" id="KW-1185">Reference proteome</keyword>
<proteinExistence type="inferred from homology"/>
<dbReference type="AlphaFoldDB" id="A0A846N2S0"/>
<dbReference type="NCBIfam" id="NF000955">
    <property type="entry name" value="PRK00099.1-1"/>
    <property type="match status" value="1"/>
</dbReference>
<keyword evidence="3 6" id="KW-0689">Ribosomal protein</keyword>
<dbReference type="InterPro" id="IPR002363">
    <property type="entry name" value="Ribosomal_uL10_CS_bac"/>
</dbReference>
<dbReference type="SUPFAM" id="SSF160369">
    <property type="entry name" value="Ribosomal protein L10-like"/>
    <property type="match status" value="1"/>
</dbReference>
<evidence type="ECO:0000256" key="6">
    <source>
        <dbReference type="HAMAP-Rule" id="MF_00362"/>
    </source>
</evidence>
<dbReference type="InterPro" id="IPR001790">
    <property type="entry name" value="Ribosomal_uL10"/>
</dbReference>
<dbReference type="HAMAP" id="MF_00362">
    <property type="entry name" value="Ribosomal_uL10"/>
    <property type="match status" value="1"/>
</dbReference>
<dbReference type="InterPro" id="IPR043141">
    <property type="entry name" value="Ribosomal_uL10-like_sf"/>
</dbReference>
<gene>
    <name evidence="6" type="primary">rplJ</name>
    <name evidence="7" type="ORF">FHS83_003622</name>
</gene>
<dbReference type="InterPro" id="IPR022973">
    <property type="entry name" value="Ribosomal_uL10_bac"/>
</dbReference>
<dbReference type="PROSITE" id="PS01109">
    <property type="entry name" value="RIBOSOMAL_L10"/>
    <property type="match status" value="1"/>
</dbReference>
<keyword evidence="6" id="KW-0699">rRNA-binding</keyword>
<reference evidence="7 8" key="1">
    <citation type="submission" date="2020-03" db="EMBL/GenBank/DDBJ databases">
        <title>Genomic Encyclopedia of Type Strains, Phase IV (KMG-IV): sequencing the most valuable type-strain genomes for metagenomic binning, comparative biology and taxonomic classification.</title>
        <authorList>
            <person name="Goeker M."/>
        </authorList>
    </citation>
    <scope>NUCLEOTIDE SEQUENCE [LARGE SCALE GENOMIC DNA]</scope>
    <source>
        <strain evidence="7 8">DSM 19867</strain>
    </source>
</reference>
<dbReference type="Pfam" id="PF00466">
    <property type="entry name" value="Ribosomal_L10"/>
    <property type="match status" value="1"/>
</dbReference>
<organism evidence="7 8">
    <name type="scientific">Rhizomicrobium palustre</name>
    <dbReference type="NCBI Taxonomy" id="189966"/>
    <lineage>
        <taxon>Bacteria</taxon>
        <taxon>Pseudomonadati</taxon>
        <taxon>Pseudomonadota</taxon>
        <taxon>Alphaproteobacteria</taxon>
        <taxon>Micropepsales</taxon>
        <taxon>Micropepsaceae</taxon>
        <taxon>Rhizomicrobium</taxon>
    </lineage>
</organism>
<keyword evidence="4 6" id="KW-0687">Ribonucleoprotein</keyword>